<reference evidence="3 4" key="1">
    <citation type="journal article" date="2016" name="Nat. Commun.">
        <title>Thousands of microbial genomes shed light on interconnected biogeochemical processes in an aquifer system.</title>
        <authorList>
            <person name="Anantharaman K."/>
            <person name="Brown C.T."/>
            <person name="Hug L.A."/>
            <person name="Sharon I."/>
            <person name="Castelle C.J."/>
            <person name="Probst A.J."/>
            <person name="Thomas B.C."/>
            <person name="Singh A."/>
            <person name="Wilkins M.J."/>
            <person name="Karaoz U."/>
            <person name="Brodie E.L."/>
            <person name="Williams K.H."/>
            <person name="Hubbard S.S."/>
            <person name="Banfield J.F."/>
        </authorList>
    </citation>
    <scope>NUCLEOTIDE SEQUENCE [LARGE SCALE GENOMIC DNA]</scope>
</reference>
<dbReference type="STRING" id="1797589.A2784_02105"/>
<dbReference type="Gene3D" id="3.40.50.2000">
    <property type="entry name" value="Glycogen Phosphorylase B"/>
    <property type="match status" value="2"/>
</dbReference>
<organism evidence="3 4">
    <name type="scientific">Candidatus Chisholmbacteria bacterium RIFCSPHIGHO2_01_FULL_48_12</name>
    <dbReference type="NCBI Taxonomy" id="1797589"/>
    <lineage>
        <taxon>Bacteria</taxon>
        <taxon>Candidatus Chisholmiibacteriota</taxon>
    </lineage>
</organism>
<evidence type="ECO:0000313" key="3">
    <source>
        <dbReference type="EMBL" id="OGY15976.1"/>
    </source>
</evidence>
<dbReference type="PANTHER" id="PTHR46401:SF2">
    <property type="entry name" value="GLYCOSYLTRANSFERASE WBBK-RELATED"/>
    <property type="match status" value="1"/>
</dbReference>
<dbReference type="GO" id="GO:0016757">
    <property type="term" value="F:glycosyltransferase activity"/>
    <property type="evidence" value="ECO:0007669"/>
    <property type="project" value="InterPro"/>
</dbReference>
<evidence type="ECO:0000259" key="2">
    <source>
        <dbReference type="Pfam" id="PF00534"/>
    </source>
</evidence>
<accession>A0A1G1VKT6</accession>
<dbReference type="SUPFAM" id="SSF53756">
    <property type="entry name" value="UDP-Glycosyltransferase/glycogen phosphorylase"/>
    <property type="match status" value="1"/>
</dbReference>
<dbReference type="CDD" id="cd03801">
    <property type="entry name" value="GT4_PimA-like"/>
    <property type="match status" value="1"/>
</dbReference>
<dbReference type="Pfam" id="PF00534">
    <property type="entry name" value="Glycos_transf_1"/>
    <property type="match status" value="1"/>
</dbReference>
<keyword evidence="1" id="KW-0808">Transferase</keyword>
<sequence>MERGVEVYAQELKRYLPAHRVDIISAPKINWTKDFSRQIARFTSQTLRQLETDPPDILYPLNNRWQSILCKLFCLRHKTKLVLGGHSGLGWDDKLNLWLFPDVFICFTHAQEQWAKTVNPLIKTTVIPHGVDLRQFTPHGPKGKLNLPRPIFLTVSAPHKNIQDTIAAVAQLNQGSLLVLGSVGTTVPHNIIDQYYRAADVFTLASSPSEAFGISYLEAMACNLPVVATDDPIRREIIDSAGLFIENPHRIAEYATTLKAAAETSWGNKPYHQAQKFSWDTVANQYETAFSKLLAA</sequence>
<dbReference type="GO" id="GO:0009103">
    <property type="term" value="P:lipopolysaccharide biosynthetic process"/>
    <property type="evidence" value="ECO:0007669"/>
    <property type="project" value="TreeGrafter"/>
</dbReference>
<dbReference type="Proteomes" id="UP000177324">
    <property type="component" value="Unassembled WGS sequence"/>
</dbReference>
<protein>
    <recommendedName>
        <fullName evidence="2">Glycosyl transferase family 1 domain-containing protein</fullName>
    </recommendedName>
</protein>
<dbReference type="EMBL" id="MHCH01000053">
    <property type="protein sequence ID" value="OGY15976.1"/>
    <property type="molecule type" value="Genomic_DNA"/>
</dbReference>
<evidence type="ECO:0000256" key="1">
    <source>
        <dbReference type="ARBA" id="ARBA00022679"/>
    </source>
</evidence>
<comment type="caution">
    <text evidence="3">The sequence shown here is derived from an EMBL/GenBank/DDBJ whole genome shotgun (WGS) entry which is preliminary data.</text>
</comment>
<name>A0A1G1VKT6_9BACT</name>
<feature type="domain" description="Glycosyl transferase family 1" evidence="2">
    <location>
        <begin position="187"/>
        <end position="260"/>
    </location>
</feature>
<dbReference type="InterPro" id="IPR001296">
    <property type="entry name" value="Glyco_trans_1"/>
</dbReference>
<proteinExistence type="predicted"/>
<dbReference type="PANTHER" id="PTHR46401">
    <property type="entry name" value="GLYCOSYLTRANSFERASE WBBK-RELATED"/>
    <property type="match status" value="1"/>
</dbReference>
<evidence type="ECO:0000313" key="4">
    <source>
        <dbReference type="Proteomes" id="UP000177324"/>
    </source>
</evidence>
<gene>
    <name evidence="3" type="ORF">A2784_02105</name>
</gene>
<dbReference type="AlphaFoldDB" id="A0A1G1VKT6"/>